<accession>A0A7W8GCZ7</accession>
<comment type="caution">
    <text evidence="1">The sequence shown here is derived from an EMBL/GenBank/DDBJ whole genome shotgun (WGS) entry which is preliminary data.</text>
</comment>
<dbReference type="AlphaFoldDB" id="A0A7W8GCZ7"/>
<sequence>MTALRPSALDFARLLQTRQELEDRGRAYLAALQTEIKPALERRGYHEVHVKPSAAGCSRANAAADTLLVVVARLPLQALKSPTFRVQLPLVVTYSGRLIVEGAQINKFTVDEPFGQSLALEGAQMAELLVQFLSDRYMEHLLRLGLPAG</sequence>
<evidence type="ECO:0000313" key="1">
    <source>
        <dbReference type="EMBL" id="MBB5233277.1"/>
    </source>
</evidence>
<dbReference type="RefSeq" id="WP_184025522.1">
    <property type="nucleotide sequence ID" value="NZ_JACHFN010000002.1"/>
</dbReference>
<evidence type="ECO:0000313" key="2">
    <source>
        <dbReference type="Proteomes" id="UP000525389"/>
    </source>
</evidence>
<protein>
    <submittedName>
        <fullName evidence="1">Uncharacterized protein</fullName>
    </submittedName>
</protein>
<reference evidence="1 2" key="1">
    <citation type="submission" date="2020-08" db="EMBL/GenBank/DDBJ databases">
        <title>Genomic Encyclopedia of Type Strains, Phase IV (KMG-IV): sequencing the most valuable type-strain genomes for metagenomic binning, comparative biology and taxonomic classification.</title>
        <authorList>
            <person name="Goeker M."/>
        </authorList>
    </citation>
    <scope>NUCLEOTIDE SEQUENCE [LARGE SCALE GENOMIC DNA]</scope>
    <source>
        <strain evidence="1 2">DSM 101791</strain>
    </source>
</reference>
<organism evidence="1 2">
    <name type="scientific">Deinococcus budaensis</name>
    <dbReference type="NCBI Taxonomy" id="1665626"/>
    <lineage>
        <taxon>Bacteria</taxon>
        <taxon>Thermotogati</taxon>
        <taxon>Deinococcota</taxon>
        <taxon>Deinococci</taxon>
        <taxon>Deinococcales</taxon>
        <taxon>Deinococcaceae</taxon>
        <taxon>Deinococcus</taxon>
    </lineage>
</organism>
<gene>
    <name evidence="1" type="ORF">HNQ09_000694</name>
</gene>
<proteinExistence type="predicted"/>
<dbReference type="Proteomes" id="UP000525389">
    <property type="component" value="Unassembled WGS sequence"/>
</dbReference>
<keyword evidence="2" id="KW-1185">Reference proteome</keyword>
<name>A0A7W8GCZ7_9DEIO</name>
<dbReference type="EMBL" id="JACHFN010000002">
    <property type="protein sequence ID" value="MBB5233277.1"/>
    <property type="molecule type" value="Genomic_DNA"/>
</dbReference>